<dbReference type="Proteomes" id="UP000295444">
    <property type="component" value="Unassembled WGS sequence"/>
</dbReference>
<evidence type="ECO:0000313" key="1">
    <source>
        <dbReference type="EMBL" id="TDP94798.1"/>
    </source>
</evidence>
<dbReference type="EMBL" id="SNXZ01000005">
    <property type="protein sequence ID" value="TDP94798.1"/>
    <property type="molecule type" value="Genomic_DNA"/>
</dbReference>
<organism evidence="1 2">
    <name type="scientific">Labedaea rhizosphaerae</name>
    <dbReference type="NCBI Taxonomy" id="598644"/>
    <lineage>
        <taxon>Bacteria</taxon>
        <taxon>Bacillati</taxon>
        <taxon>Actinomycetota</taxon>
        <taxon>Actinomycetes</taxon>
        <taxon>Pseudonocardiales</taxon>
        <taxon>Pseudonocardiaceae</taxon>
        <taxon>Labedaea</taxon>
    </lineage>
</organism>
<dbReference type="Gene3D" id="3.40.190.10">
    <property type="entry name" value="Periplasmic binding protein-like II"/>
    <property type="match status" value="1"/>
</dbReference>
<name>A0A4V3CYN1_LABRH</name>
<comment type="caution">
    <text evidence="1">The sequence shown here is derived from an EMBL/GenBank/DDBJ whole genome shotgun (WGS) entry which is preliminary data.</text>
</comment>
<sequence length="328" mass="35773">MTHRIAIGLTPNAFTRPVLDGRVRIAGVETTALALHPSELFWRQLHFAEFDVFEASMSTCLRLASLGDKRFVALPIFTTRTLCHLGIVVGHGIKSPEDLRGQKIGVPEYQQTSAVWSRGVLQHDFGVAPSDVHWVMERGTAQSHGAATDFQPPQGVRVDVMSPEDSIGSMLAEGRLSGSLLYLSEKNLVDRSPERSEAELRVHRLFDAETERARYLASGTGLHATHCVAIRRELAEELPWLALNVFSAFTEAKTAVLADAAAAFEPWRLLAPDTVAAASGLAAADPVPYGVAANRPMLDRLFQYVVEQGIAVREVALADVFAPQTLDL</sequence>
<evidence type="ECO:0000313" key="2">
    <source>
        <dbReference type="Proteomes" id="UP000295444"/>
    </source>
</evidence>
<gene>
    <name evidence="1" type="ORF">EV186_10530</name>
</gene>
<keyword evidence="2" id="KW-1185">Reference proteome</keyword>
<dbReference type="RefSeq" id="WP_243754301.1">
    <property type="nucleotide sequence ID" value="NZ_SNXZ01000005.1"/>
</dbReference>
<reference evidence="1 2" key="1">
    <citation type="submission" date="2019-03" db="EMBL/GenBank/DDBJ databases">
        <title>Genomic Encyclopedia of Type Strains, Phase IV (KMG-IV): sequencing the most valuable type-strain genomes for metagenomic binning, comparative biology and taxonomic classification.</title>
        <authorList>
            <person name="Goeker M."/>
        </authorList>
    </citation>
    <scope>NUCLEOTIDE SEQUENCE [LARGE SCALE GENOMIC DNA]</scope>
    <source>
        <strain evidence="1 2">DSM 45361</strain>
    </source>
</reference>
<proteinExistence type="predicted"/>
<accession>A0A4V3CYN1</accession>
<dbReference type="AlphaFoldDB" id="A0A4V3CYN1"/>
<protein>
    <submittedName>
        <fullName evidence="1">4,5-dihydroxyphthalate decarboxylase</fullName>
    </submittedName>
</protein>
<dbReference type="SUPFAM" id="SSF53850">
    <property type="entry name" value="Periplasmic binding protein-like II"/>
    <property type="match status" value="1"/>
</dbReference>